<keyword evidence="2" id="KW-1277">Toxin-antitoxin system</keyword>
<dbReference type="InterPro" id="IPR001387">
    <property type="entry name" value="Cro/C1-type_HTH"/>
</dbReference>
<evidence type="ECO:0000313" key="11">
    <source>
        <dbReference type="EMBL" id="QOL33078.1"/>
    </source>
</evidence>
<dbReference type="Pfam" id="PF01909">
    <property type="entry name" value="NTP_transf_2"/>
    <property type="match status" value="1"/>
</dbReference>
<evidence type="ECO:0000256" key="6">
    <source>
        <dbReference type="ARBA" id="ARBA00022741"/>
    </source>
</evidence>
<accession>A0A7L9SRV4</accession>
<keyword evidence="8" id="KW-0460">Magnesium</keyword>
<dbReference type="SMART" id="SM00530">
    <property type="entry name" value="HTH_XRE"/>
    <property type="match status" value="1"/>
</dbReference>
<dbReference type="GO" id="GO:0016779">
    <property type="term" value="F:nucleotidyltransferase activity"/>
    <property type="evidence" value="ECO:0007669"/>
    <property type="project" value="UniProtKB-KW"/>
</dbReference>
<keyword evidence="12" id="KW-1185">Reference proteome</keyword>
<dbReference type="PROSITE" id="PS50943">
    <property type="entry name" value="HTH_CROC1"/>
    <property type="match status" value="1"/>
</dbReference>
<dbReference type="CDD" id="cd00093">
    <property type="entry name" value="HTH_XRE"/>
    <property type="match status" value="1"/>
</dbReference>
<dbReference type="InterPro" id="IPR052038">
    <property type="entry name" value="Type-VII_TA_antitoxin"/>
</dbReference>
<evidence type="ECO:0000256" key="7">
    <source>
        <dbReference type="ARBA" id="ARBA00022840"/>
    </source>
</evidence>
<reference evidence="11 12" key="1">
    <citation type="submission" date="2020-10" db="EMBL/GenBank/DDBJ databases">
        <title>Genome sequencing of Bifidobacterium eulemuris_DSMZ_100216.</title>
        <authorList>
            <person name="Kim J."/>
        </authorList>
    </citation>
    <scope>NUCLEOTIDE SEQUENCE [LARGE SCALE GENOMIC DNA]</scope>
    <source>
        <strain evidence="11 12">DSM 100216</strain>
    </source>
</reference>
<dbReference type="SUPFAM" id="SSF47413">
    <property type="entry name" value="lambda repressor-like DNA-binding domains"/>
    <property type="match status" value="1"/>
</dbReference>
<proteinExistence type="inferred from homology"/>
<evidence type="ECO:0000256" key="9">
    <source>
        <dbReference type="ARBA" id="ARBA00038276"/>
    </source>
</evidence>
<sequence length="164" mass="18591">MIDELKDERVRLGLSQKAVAEAMGTTQSAVSRAERVGNPTQDFLQRYKKALDGAFRSESTLELETLKLIISKVCRQYGLAEVWLYGSMARGEARPDSDVDLLYRLEPDARFGMMQHAALLEELRTMLGREVSLTSLTSLERHAETSRASRRFFNHIKPDMIKVA</sequence>
<dbReference type="CDD" id="cd05403">
    <property type="entry name" value="NT_KNTase_like"/>
    <property type="match status" value="1"/>
</dbReference>
<dbReference type="EMBL" id="CP062938">
    <property type="protein sequence ID" value="QOL33078.1"/>
    <property type="molecule type" value="Genomic_DNA"/>
</dbReference>
<keyword evidence="7" id="KW-0067">ATP-binding</keyword>
<evidence type="ECO:0000256" key="1">
    <source>
        <dbReference type="ARBA" id="ARBA00001946"/>
    </source>
</evidence>
<dbReference type="InterPro" id="IPR002934">
    <property type="entry name" value="Polymerase_NTP_transf_dom"/>
</dbReference>
<dbReference type="AlphaFoldDB" id="A0A7L9SRV4"/>
<gene>
    <name evidence="11" type="ORF">BE0216_00850</name>
</gene>
<evidence type="ECO:0000256" key="3">
    <source>
        <dbReference type="ARBA" id="ARBA00022679"/>
    </source>
</evidence>
<dbReference type="InterPro" id="IPR010982">
    <property type="entry name" value="Lambda_DNA-bd_dom_sf"/>
</dbReference>
<dbReference type="OrthoDB" id="9803128at2"/>
<evidence type="ECO:0000259" key="10">
    <source>
        <dbReference type="PROSITE" id="PS50943"/>
    </source>
</evidence>
<dbReference type="Gene3D" id="1.10.260.40">
    <property type="entry name" value="lambda repressor-like DNA-binding domains"/>
    <property type="match status" value="1"/>
</dbReference>
<comment type="similarity">
    <text evidence="9">Belongs to the MntA antitoxin family.</text>
</comment>
<keyword evidence="5" id="KW-0479">Metal-binding</keyword>
<comment type="cofactor">
    <cofactor evidence="1">
        <name>Mg(2+)</name>
        <dbReference type="ChEBI" id="CHEBI:18420"/>
    </cofactor>
</comment>
<dbReference type="GO" id="GO:0046872">
    <property type="term" value="F:metal ion binding"/>
    <property type="evidence" value="ECO:0007669"/>
    <property type="project" value="UniProtKB-KW"/>
</dbReference>
<dbReference type="PANTHER" id="PTHR33571:SF12">
    <property type="entry name" value="BSL3053 PROTEIN"/>
    <property type="match status" value="1"/>
</dbReference>
<dbReference type="InterPro" id="IPR043519">
    <property type="entry name" value="NT_sf"/>
</dbReference>
<dbReference type="Proteomes" id="UP000593943">
    <property type="component" value="Chromosome"/>
</dbReference>
<name>A0A7L9SRV4_9BIFI</name>
<dbReference type="Pfam" id="PF01381">
    <property type="entry name" value="HTH_3"/>
    <property type="match status" value="1"/>
</dbReference>
<evidence type="ECO:0000256" key="2">
    <source>
        <dbReference type="ARBA" id="ARBA00022649"/>
    </source>
</evidence>
<evidence type="ECO:0000256" key="5">
    <source>
        <dbReference type="ARBA" id="ARBA00022723"/>
    </source>
</evidence>
<dbReference type="SUPFAM" id="SSF81301">
    <property type="entry name" value="Nucleotidyltransferase"/>
    <property type="match status" value="1"/>
</dbReference>
<evidence type="ECO:0000313" key="12">
    <source>
        <dbReference type="Proteomes" id="UP000593943"/>
    </source>
</evidence>
<dbReference type="PANTHER" id="PTHR33571">
    <property type="entry name" value="SSL8005 PROTEIN"/>
    <property type="match status" value="1"/>
</dbReference>
<dbReference type="Gene3D" id="3.30.460.10">
    <property type="entry name" value="Beta Polymerase, domain 2"/>
    <property type="match status" value="1"/>
</dbReference>
<evidence type="ECO:0000256" key="8">
    <source>
        <dbReference type="ARBA" id="ARBA00022842"/>
    </source>
</evidence>
<dbReference type="GO" id="GO:0005524">
    <property type="term" value="F:ATP binding"/>
    <property type="evidence" value="ECO:0007669"/>
    <property type="project" value="UniProtKB-KW"/>
</dbReference>
<organism evidence="11 12">
    <name type="scientific">Bifidobacterium eulemuris</name>
    <dbReference type="NCBI Taxonomy" id="1765219"/>
    <lineage>
        <taxon>Bacteria</taxon>
        <taxon>Bacillati</taxon>
        <taxon>Actinomycetota</taxon>
        <taxon>Actinomycetes</taxon>
        <taxon>Bifidobacteriales</taxon>
        <taxon>Bifidobacteriaceae</taxon>
        <taxon>Bifidobacterium</taxon>
    </lineage>
</organism>
<evidence type="ECO:0000256" key="4">
    <source>
        <dbReference type="ARBA" id="ARBA00022695"/>
    </source>
</evidence>
<keyword evidence="6" id="KW-0547">Nucleotide-binding</keyword>
<dbReference type="GO" id="GO:0003677">
    <property type="term" value="F:DNA binding"/>
    <property type="evidence" value="ECO:0007669"/>
    <property type="project" value="InterPro"/>
</dbReference>
<feature type="domain" description="HTH cro/C1-type" evidence="10">
    <location>
        <begin position="5"/>
        <end position="52"/>
    </location>
</feature>
<dbReference type="KEGG" id="beu:BE0216_00850"/>
<keyword evidence="4" id="KW-0548">Nucleotidyltransferase</keyword>
<protein>
    <submittedName>
        <fullName evidence="11">Nucleotidyltransferase domain-containing protein</fullName>
    </submittedName>
</protein>
<keyword evidence="3 11" id="KW-0808">Transferase</keyword>